<name>A0A840W190_9ACTN</name>
<evidence type="ECO:0000256" key="4">
    <source>
        <dbReference type="SAM" id="MobiDB-lite"/>
    </source>
</evidence>
<dbReference type="InterPro" id="IPR003347">
    <property type="entry name" value="JmjC_dom"/>
</dbReference>
<feature type="region of interest" description="Disordered" evidence="4">
    <location>
        <begin position="168"/>
        <end position="191"/>
    </location>
</feature>
<comment type="cofactor">
    <cofactor evidence="1">
        <name>Fe(2+)</name>
        <dbReference type="ChEBI" id="CHEBI:29033"/>
    </cofactor>
</comment>
<dbReference type="EMBL" id="JACHDO010000001">
    <property type="protein sequence ID" value="MBB5489744.1"/>
    <property type="molecule type" value="Genomic_DNA"/>
</dbReference>
<dbReference type="PANTHER" id="PTHR13096">
    <property type="entry name" value="MINA53 MYC INDUCED NUCLEAR ANTIGEN"/>
    <property type="match status" value="1"/>
</dbReference>
<dbReference type="PANTHER" id="PTHR13096:SF8">
    <property type="entry name" value="RIBOSOMAL OXYGENASE 1"/>
    <property type="match status" value="1"/>
</dbReference>
<dbReference type="Pfam" id="PF08007">
    <property type="entry name" value="JmjC_2"/>
    <property type="match status" value="1"/>
</dbReference>
<protein>
    <recommendedName>
        <fullName evidence="5">JmjC domain-containing protein</fullName>
    </recommendedName>
</protein>
<feature type="region of interest" description="Disordered" evidence="4">
    <location>
        <begin position="59"/>
        <end position="83"/>
    </location>
</feature>
<dbReference type="SMART" id="SM00558">
    <property type="entry name" value="JmjC"/>
    <property type="match status" value="1"/>
</dbReference>
<dbReference type="InterPro" id="IPR039994">
    <property type="entry name" value="NO66-like"/>
</dbReference>
<reference evidence="6 7" key="1">
    <citation type="submission" date="2020-08" db="EMBL/GenBank/DDBJ databases">
        <title>Sequencing the genomes of 1000 actinobacteria strains.</title>
        <authorList>
            <person name="Klenk H.-P."/>
        </authorList>
    </citation>
    <scope>NUCLEOTIDE SEQUENCE [LARGE SCALE GENOMIC DNA]</scope>
    <source>
        <strain evidence="6 7">DSM 44598</strain>
    </source>
</reference>
<dbReference type="RefSeq" id="WP_184362250.1">
    <property type="nucleotide sequence ID" value="NZ_BAAAKM010000011.1"/>
</dbReference>
<dbReference type="Proteomes" id="UP000579647">
    <property type="component" value="Unassembled WGS sequence"/>
</dbReference>
<feature type="domain" description="JmjC" evidence="5">
    <location>
        <begin position="103"/>
        <end position="251"/>
    </location>
</feature>
<keyword evidence="3" id="KW-0408">Iron</keyword>
<evidence type="ECO:0000256" key="3">
    <source>
        <dbReference type="ARBA" id="ARBA00023004"/>
    </source>
</evidence>
<evidence type="ECO:0000313" key="6">
    <source>
        <dbReference type="EMBL" id="MBB5489744.1"/>
    </source>
</evidence>
<comment type="caution">
    <text evidence="6">The sequence shown here is derived from an EMBL/GenBank/DDBJ whole genome shotgun (WGS) entry which is preliminary data.</text>
</comment>
<dbReference type="GO" id="GO:0046872">
    <property type="term" value="F:metal ion binding"/>
    <property type="evidence" value="ECO:0007669"/>
    <property type="project" value="UniProtKB-KW"/>
</dbReference>
<dbReference type="SUPFAM" id="SSF51197">
    <property type="entry name" value="Clavaminate synthase-like"/>
    <property type="match status" value="1"/>
</dbReference>
<keyword evidence="2" id="KW-0479">Metal-binding</keyword>
<sequence>MTDPGSLFTRNLCDVVGRDALTTRLSEEFVFADLGADAVRPLLTFDDLNQLLANCAPEPPRMRLHKDGSPVPLDRYTEQGTASRTARRIVRPESLYRELRSGASLVLDGVDRMHPPVGAAADDLMRLTKERAQANLYLIWGESRGFDTHWDDHDTVIVQVEGTKHWQVHGPGSRPFPMKNDTDHTHTPPRDADGELHMVWEGVLRPGQVIHVPRGWWHTVTGTGEVSMHLTFGFTRATGIDWADALVRRLFEQEAFRQDLPRFAEPDVRRKHRHELVTRITELAESMDLDAFLAERDARFPRRTSFSLPWPVEEGAPPADALVEFVPILPPPLRHEGEGADARVALTVAGKRYRLPPVTGPVLAAIAEHRELSVAELAEHAGVEVDVCAQVVAALSRHHLVLVR</sequence>
<dbReference type="AlphaFoldDB" id="A0A840W190"/>
<gene>
    <name evidence="6" type="ORF">HNR07_000881</name>
</gene>
<accession>A0A840W190</accession>
<evidence type="ECO:0000259" key="5">
    <source>
        <dbReference type="PROSITE" id="PS51184"/>
    </source>
</evidence>
<organism evidence="6 7">
    <name type="scientific">Nocardiopsis metallicus</name>
    <dbReference type="NCBI Taxonomy" id="179819"/>
    <lineage>
        <taxon>Bacteria</taxon>
        <taxon>Bacillati</taxon>
        <taxon>Actinomycetota</taxon>
        <taxon>Actinomycetes</taxon>
        <taxon>Streptosporangiales</taxon>
        <taxon>Nocardiopsidaceae</taxon>
        <taxon>Nocardiopsis</taxon>
    </lineage>
</organism>
<keyword evidence="7" id="KW-1185">Reference proteome</keyword>
<dbReference type="PROSITE" id="PS51184">
    <property type="entry name" value="JMJC"/>
    <property type="match status" value="1"/>
</dbReference>
<evidence type="ECO:0000313" key="7">
    <source>
        <dbReference type="Proteomes" id="UP000579647"/>
    </source>
</evidence>
<evidence type="ECO:0000256" key="2">
    <source>
        <dbReference type="ARBA" id="ARBA00022723"/>
    </source>
</evidence>
<proteinExistence type="predicted"/>
<evidence type="ECO:0000256" key="1">
    <source>
        <dbReference type="ARBA" id="ARBA00001954"/>
    </source>
</evidence>
<feature type="compositionally biased region" description="Basic and acidic residues" evidence="4">
    <location>
        <begin position="180"/>
        <end position="191"/>
    </location>
</feature>
<dbReference type="Gene3D" id="2.60.120.650">
    <property type="entry name" value="Cupin"/>
    <property type="match status" value="1"/>
</dbReference>